<accession>A0A8G1RUL6</accession>
<dbReference type="VEuPathDB" id="FungiDB:BO72DRAFT_447602"/>
<evidence type="ECO:0000313" key="2">
    <source>
        <dbReference type="EMBL" id="RAK77816.1"/>
    </source>
</evidence>
<name>A0A8G1RUL6_9EURO</name>
<reference evidence="2 3" key="1">
    <citation type="submission" date="2018-02" db="EMBL/GenBank/DDBJ databases">
        <title>The genomes of Aspergillus section Nigri reveals drivers in fungal speciation.</title>
        <authorList>
            <consortium name="DOE Joint Genome Institute"/>
            <person name="Vesth T.C."/>
            <person name="Nybo J."/>
            <person name="Theobald S."/>
            <person name="Brandl J."/>
            <person name="Frisvad J.C."/>
            <person name="Nielsen K.F."/>
            <person name="Lyhne E.K."/>
            <person name="Kogle M.E."/>
            <person name="Kuo A."/>
            <person name="Riley R."/>
            <person name="Clum A."/>
            <person name="Nolan M."/>
            <person name="Lipzen A."/>
            <person name="Salamov A."/>
            <person name="Henrissat B."/>
            <person name="Wiebenga A."/>
            <person name="De vries R.P."/>
            <person name="Grigoriev I.V."/>
            <person name="Mortensen U.H."/>
            <person name="Andersen M.R."/>
            <person name="Baker S.E."/>
        </authorList>
    </citation>
    <scope>NUCLEOTIDE SEQUENCE [LARGE SCALE GENOMIC DNA]</scope>
    <source>
        <strain evidence="2 3">CBS 313.89</strain>
    </source>
</reference>
<organism evidence="2 3">
    <name type="scientific">Aspergillus fijiensis CBS 313.89</name>
    <dbReference type="NCBI Taxonomy" id="1448319"/>
    <lineage>
        <taxon>Eukaryota</taxon>
        <taxon>Fungi</taxon>
        <taxon>Dikarya</taxon>
        <taxon>Ascomycota</taxon>
        <taxon>Pezizomycotina</taxon>
        <taxon>Eurotiomycetes</taxon>
        <taxon>Eurotiomycetidae</taxon>
        <taxon>Eurotiales</taxon>
        <taxon>Aspergillaceae</taxon>
        <taxon>Aspergillus</taxon>
    </lineage>
</organism>
<dbReference type="GeneID" id="63861921"/>
<feature type="region of interest" description="Disordered" evidence="1">
    <location>
        <begin position="1"/>
        <end position="21"/>
    </location>
</feature>
<dbReference type="EMBL" id="KZ824640">
    <property type="protein sequence ID" value="RAK77816.1"/>
    <property type="molecule type" value="Genomic_DNA"/>
</dbReference>
<dbReference type="OrthoDB" id="4453247at2759"/>
<proteinExistence type="predicted"/>
<evidence type="ECO:0000256" key="1">
    <source>
        <dbReference type="SAM" id="MobiDB-lite"/>
    </source>
</evidence>
<protein>
    <submittedName>
        <fullName evidence="2">Uncharacterized protein</fullName>
    </submittedName>
</protein>
<keyword evidence="3" id="KW-1185">Reference proteome</keyword>
<sequence>MGNYTKRCPAPKDPTITSNSTRPFTRILHSEYPSLVTSIRPTSPNDQTYIKRPSILLFPSPASQTHQLTTQRTPTHNPQLIKMQLFTYLPLVLSLSTPALSASWGIKAWHSDNCSGSLLTHIENSPKTGCFNFDKKEGYGIRSVNGNFNSKDYHITIYPKENCKGTAAWSGKSISPHKCEVFKEWTSKVVMYSYKVTAA</sequence>
<evidence type="ECO:0000313" key="3">
    <source>
        <dbReference type="Proteomes" id="UP000249789"/>
    </source>
</evidence>
<gene>
    <name evidence="2" type="ORF">BO72DRAFT_447602</name>
</gene>
<dbReference type="Proteomes" id="UP000249789">
    <property type="component" value="Unassembled WGS sequence"/>
</dbReference>
<dbReference type="AlphaFoldDB" id="A0A8G1RUL6"/>
<dbReference type="RefSeq" id="XP_040801826.1">
    <property type="nucleotide sequence ID" value="XM_040944588.1"/>
</dbReference>